<name>A0A4C1SS56_EUMVA</name>
<accession>A0A4C1SS56</accession>
<keyword evidence="2" id="KW-0521">NADP</keyword>
<evidence type="ECO:0000256" key="1">
    <source>
        <dbReference type="ARBA" id="ARBA00007905"/>
    </source>
</evidence>
<evidence type="ECO:0000256" key="4">
    <source>
        <dbReference type="SAM" id="MobiDB-lite"/>
    </source>
</evidence>
<dbReference type="AlphaFoldDB" id="A0A4C1SS56"/>
<gene>
    <name evidence="6" type="primary">Akr1e2</name>
    <name evidence="6" type="ORF">EVAR_4711_1</name>
</gene>
<dbReference type="PRINTS" id="PR00069">
    <property type="entry name" value="ALDKETRDTASE"/>
</dbReference>
<dbReference type="InterPro" id="IPR023210">
    <property type="entry name" value="NADP_OxRdtase_dom"/>
</dbReference>
<dbReference type="Pfam" id="PF00248">
    <property type="entry name" value="Aldo_ket_red"/>
    <property type="match status" value="1"/>
</dbReference>
<reference evidence="6 7" key="1">
    <citation type="journal article" date="2019" name="Commun. Biol.">
        <title>The bagworm genome reveals a unique fibroin gene that provides high tensile strength.</title>
        <authorList>
            <person name="Kono N."/>
            <person name="Nakamura H."/>
            <person name="Ohtoshi R."/>
            <person name="Tomita M."/>
            <person name="Numata K."/>
            <person name="Arakawa K."/>
        </authorList>
    </citation>
    <scope>NUCLEOTIDE SEQUENCE [LARGE SCALE GENOMIC DNA]</scope>
</reference>
<dbReference type="Gene3D" id="3.20.20.100">
    <property type="entry name" value="NADP-dependent oxidoreductase domain"/>
    <property type="match status" value="1"/>
</dbReference>
<evidence type="ECO:0000256" key="3">
    <source>
        <dbReference type="ARBA" id="ARBA00023002"/>
    </source>
</evidence>
<dbReference type="PROSITE" id="PS00063">
    <property type="entry name" value="ALDOKETO_REDUCTASE_3"/>
    <property type="match status" value="1"/>
</dbReference>
<feature type="region of interest" description="Disordered" evidence="4">
    <location>
        <begin position="27"/>
        <end position="51"/>
    </location>
</feature>
<proteinExistence type="inferred from homology"/>
<dbReference type="STRING" id="151549.A0A4C1SS56"/>
<sequence>MCWKRKVSPRPVRTKYYEYAKCRRSEMVKPPTPTPRFKENPPYPPAPLPPCPRKRKPNVYYYTVQTEFGQNRARDKFSQMPAAEPTSRPSLDTLSDSCCAGSQSLTCIYNCEHREGQMSDSTTKGPNCSDAHSPAASTCSNLKSRGVKETLSHRESLLKAFSCCVRGTNHSLSAPIHTPAILGRKRFMACEAKTNIHANGLIVTDNLDFGCQCSIRSVDSLELDAQTLTGPPSKISSSDSVRGHKAADRGHRINKAQKLKRILSRVVLFKVNYSRHAKQLKNPEQITGKNNILQDLKKSGRARNVGVSNVNAEQLARLCEVARPACLQVEIHVLCQQAELVRTAAELGVPVVAYSPLGSRGLANALAAKTGRDYPDLLTLEAVTRIAQAHARAPAQVLLRYALQRGLAVIPKSTNPERIKQNISLWDFELTEKEMSDLRALDRGEGGRICDFGFFVGVEDHPEFPFKKLNGCH</sequence>
<dbReference type="InterPro" id="IPR036812">
    <property type="entry name" value="NAD(P)_OxRdtase_dom_sf"/>
</dbReference>
<evidence type="ECO:0000313" key="6">
    <source>
        <dbReference type="EMBL" id="GBP04167.1"/>
    </source>
</evidence>
<feature type="domain" description="NADP-dependent oxidoreductase" evidence="5">
    <location>
        <begin position="291"/>
        <end position="442"/>
    </location>
</feature>
<dbReference type="InterPro" id="IPR018170">
    <property type="entry name" value="Aldo/ket_reductase_CS"/>
</dbReference>
<comment type="caution">
    <text evidence="6">The sequence shown here is derived from an EMBL/GenBank/DDBJ whole genome shotgun (WGS) entry which is preliminary data.</text>
</comment>
<dbReference type="EMBL" id="BGZK01003739">
    <property type="protein sequence ID" value="GBP04167.1"/>
    <property type="molecule type" value="Genomic_DNA"/>
</dbReference>
<comment type="similarity">
    <text evidence="1">Belongs to the aldo/keto reductase family.</text>
</comment>
<feature type="compositionally biased region" description="Pro residues" evidence="4">
    <location>
        <begin position="41"/>
        <end position="51"/>
    </location>
</feature>
<dbReference type="PANTHER" id="PTHR43827:SF3">
    <property type="entry name" value="NADP-DEPENDENT OXIDOREDUCTASE DOMAIN-CONTAINING PROTEIN"/>
    <property type="match status" value="1"/>
</dbReference>
<protein>
    <submittedName>
        <fullName evidence="6">1,5-anhydro-D-fructose reductase</fullName>
    </submittedName>
</protein>
<organism evidence="6 7">
    <name type="scientific">Eumeta variegata</name>
    <name type="common">Bagworm moth</name>
    <name type="synonym">Eumeta japonica</name>
    <dbReference type="NCBI Taxonomy" id="151549"/>
    <lineage>
        <taxon>Eukaryota</taxon>
        <taxon>Metazoa</taxon>
        <taxon>Ecdysozoa</taxon>
        <taxon>Arthropoda</taxon>
        <taxon>Hexapoda</taxon>
        <taxon>Insecta</taxon>
        <taxon>Pterygota</taxon>
        <taxon>Neoptera</taxon>
        <taxon>Endopterygota</taxon>
        <taxon>Lepidoptera</taxon>
        <taxon>Glossata</taxon>
        <taxon>Ditrysia</taxon>
        <taxon>Tineoidea</taxon>
        <taxon>Psychidae</taxon>
        <taxon>Oiketicinae</taxon>
        <taxon>Eumeta</taxon>
    </lineage>
</organism>
<evidence type="ECO:0000259" key="5">
    <source>
        <dbReference type="Pfam" id="PF00248"/>
    </source>
</evidence>
<dbReference type="InterPro" id="IPR020471">
    <property type="entry name" value="AKR"/>
</dbReference>
<dbReference type="GO" id="GO:0016616">
    <property type="term" value="F:oxidoreductase activity, acting on the CH-OH group of donors, NAD or NADP as acceptor"/>
    <property type="evidence" value="ECO:0007669"/>
    <property type="project" value="UniProtKB-ARBA"/>
</dbReference>
<evidence type="ECO:0000256" key="2">
    <source>
        <dbReference type="ARBA" id="ARBA00022857"/>
    </source>
</evidence>
<feature type="compositionally biased region" description="Polar residues" evidence="4">
    <location>
        <begin position="229"/>
        <end position="240"/>
    </location>
</feature>
<dbReference type="OrthoDB" id="416253at2759"/>
<keyword evidence="3" id="KW-0560">Oxidoreductase</keyword>
<dbReference type="Proteomes" id="UP000299102">
    <property type="component" value="Unassembled WGS sequence"/>
</dbReference>
<dbReference type="PANTHER" id="PTHR43827">
    <property type="entry name" value="2,5-DIKETO-D-GLUCONIC ACID REDUCTASE"/>
    <property type="match status" value="1"/>
</dbReference>
<evidence type="ECO:0000313" key="7">
    <source>
        <dbReference type="Proteomes" id="UP000299102"/>
    </source>
</evidence>
<keyword evidence="7" id="KW-1185">Reference proteome</keyword>
<feature type="region of interest" description="Disordered" evidence="4">
    <location>
        <begin position="229"/>
        <end position="248"/>
    </location>
</feature>
<dbReference type="SUPFAM" id="SSF51430">
    <property type="entry name" value="NAD(P)-linked oxidoreductase"/>
    <property type="match status" value="1"/>
</dbReference>